<feature type="domain" description="Zn(2)-C6 fungal-type" evidence="4">
    <location>
        <begin position="20"/>
        <end position="47"/>
    </location>
</feature>
<protein>
    <submittedName>
        <fullName evidence="5">C6 finger domain transcription factor adaR</fullName>
    </submittedName>
</protein>
<dbReference type="PANTHER" id="PTHR31001">
    <property type="entry name" value="UNCHARACTERIZED TRANSCRIPTIONAL REGULATORY PROTEIN"/>
    <property type="match status" value="1"/>
</dbReference>
<dbReference type="SMART" id="SM00066">
    <property type="entry name" value="GAL4"/>
    <property type="match status" value="1"/>
</dbReference>
<dbReference type="OrthoDB" id="424974at2759"/>
<dbReference type="CDD" id="cd00067">
    <property type="entry name" value="GAL4"/>
    <property type="match status" value="1"/>
</dbReference>
<comment type="caution">
    <text evidence="5">The sequence shown here is derived from an EMBL/GenBank/DDBJ whole genome shotgun (WGS) entry which is preliminary data.</text>
</comment>
<evidence type="ECO:0000259" key="4">
    <source>
        <dbReference type="PROSITE" id="PS50048"/>
    </source>
</evidence>
<dbReference type="EMBL" id="JABCIY010000261">
    <property type="protein sequence ID" value="KAF7186214.1"/>
    <property type="molecule type" value="Genomic_DNA"/>
</dbReference>
<reference evidence="5" key="1">
    <citation type="submission" date="2020-04" db="EMBL/GenBank/DDBJ databases">
        <title>Draft genome resource of the tomato pathogen Pseudocercospora fuligena.</title>
        <authorList>
            <person name="Zaccaron A."/>
        </authorList>
    </citation>
    <scope>NUCLEOTIDE SEQUENCE</scope>
    <source>
        <strain evidence="5">PF001</strain>
    </source>
</reference>
<proteinExistence type="predicted"/>
<evidence type="ECO:0000256" key="3">
    <source>
        <dbReference type="SAM" id="MobiDB-lite"/>
    </source>
</evidence>
<dbReference type="GO" id="GO:0005634">
    <property type="term" value="C:nucleus"/>
    <property type="evidence" value="ECO:0007669"/>
    <property type="project" value="UniProtKB-SubCell"/>
</dbReference>
<dbReference type="SUPFAM" id="SSF57701">
    <property type="entry name" value="Zn2/Cys6 DNA-binding domain"/>
    <property type="match status" value="1"/>
</dbReference>
<name>A0A8H6R899_9PEZI</name>
<dbReference type="Proteomes" id="UP000660729">
    <property type="component" value="Unassembled WGS sequence"/>
</dbReference>
<keyword evidence="2" id="KW-0539">Nucleus</keyword>
<comment type="subcellular location">
    <subcellularLocation>
        <location evidence="1">Nucleus</location>
    </subcellularLocation>
</comment>
<gene>
    <name evidence="5" type="ORF">HII31_12456</name>
</gene>
<evidence type="ECO:0000313" key="5">
    <source>
        <dbReference type="EMBL" id="KAF7186214.1"/>
    </source>
</evidence>
<dbReference type="InterPro" id="IPR036864">
    <property type="entry name" value="Zn2-C6_fun-type_DNA-bd_sf"/>
</dbReference>
<organism evidence="5 6">
    <name type="scientific">Pseudocercospora fuligena</name>
    <dbReference type="NCBI Taxonomy" id="685502"/>
    <lineage>
        <taxon>Eukaryota</taxon>
        <taxon>Fungi</taxon>
        <taxon>Dikarya</taxon>
        <taxon>Ascomycota</taxon>
        <taxon>Pezizomycotina</taxon>
        <taxon>Dothideomycetes</taxon>
        <taxon>Dothideomycetidae</taxon>
        <taxon>Mycosphaerellales</taxon>
        <taxon>Mycosphaerellaceae</taxon>
        <taxon>Pseudocercospora</taxon>
    </lineage>
</organism>
<feature type="region of interest" description="Disordered" evidence="3">
    <location>
        <begin position="107"/>
        <end position="129"/>
    </location>
</feature>
<feature type="compositionally biased region" description="Polar residues" evidence="3">
    <location>
        <begin position="165"/>
        <end position="176"/>
    </location>
</feature>
<keyword evidence="6" id="KW-1185">Reference proteome</keyword>
<evidence type="ECO:0000256" key="2">
    <source>
        <dbReference type="ARBA" id="ARBA00023242"/>
    </source>
</evidence>
<evidence type="ECO:0000256" key="1">
    <source>
        <dbReference type="ARBA" id="ARBA00004123"/>
    </source>
</evidence>
<dbReference type="GO" id="GO:0008270">
    <property type="term" value="F:zinc ion binding"/>
    <property type="evidence" value="ECO:0007669"/>
    <property type="project" value="InterPro"/>
</dbReference>
<dbReference type="InterPro" id="IPR001138">
    <property type="entry name" value="Zn2Cys6_DnaBD"/>
</dbReference>
<dbReference type="Gene3D" id="4.10.240.10">
    <property type="entry name" value="Zn(2)-C6 fungal-type DNA-binding domain"/>
    <property type="match status" value="1"/>
</dbReference>
<dbReference type="PROSITE" id="PS50048">
    <property type="entry name" value="ZN2_CY6_FUNGAL_2"/>
    <property type="match status" value="1"/>
</dbReference>
<evidence type="ECO:0000313" key="6">
    <source>
        <dbReference type="Proteomes" id="UP000660729"/>
    </source>
</evidence>
<accession>A0A8H6R899</accession>
<sequence length="274" mass="29219">MSPNTSSAVAVQSKSAAQLSCQTCHRKKIKCDRSYPCGQCINSRSVCNPSTRKARAKNGVKNDTELRRRIAKLEQLVEGLEGHGREGNGGHTPQAATSQPTVNIAGVSSASSAAADAEPGGVQSQSVGHHTFLPDGNDYATGAFWSSLTSEVRALANALDDDNIQGDSESATPETTSAKDDSNASNDPSDGAQKYELILCQPGALYVTLGALNEPDSKRASSLLDSYLMHVERIQKLLHVPTLRAFMDLGRPYINKAKDAPCNKALKLQYAFLV</sequence>
<dbReference type="GO" id="GO:0000981">
    <property type="term" value="F:DNA-binding transcription factor activity, RNA polymerase II-specific"/>
    <property type="evidence" value="ECO:0007669"/>
    <property type="project" value="InterPro"/>
</dbReference>
<dbReference type="Pfam" id="PF00172">
    <property type="entry name" value="Zn_clus"/>
    <property type="match status" value="1"/>
</dbReference>
<dbReference type="InterPro" id="IPR050613">
    <property type="entry name" value="Sec_Metabolite_Reg"/>
</dbReference>
<feature type="region of interest" description="Disordered" evidence="3">
    <location>
        <begin position="159"/>
        <end position="191"/>
    </location>
</feature>
<dbReference type="AlphaFoldDB" id="A0A8H6R899"/>
<dbReference type="PANTHER" id="PTHR31001:SF90">
    <property type="entry name" value="CENTROMERE DNA-BINDING PROTEIN COMPLEX CBF3 SUBUNIT B"/>
    <property type="match status" value="1"/>
</dbReference>
<dbReference type="PROSITE" id="PS00463">
    <property type="entry name" value="ZN2_CY6_FUNGAL_1"/>
    <property type="match status" value="1"/>
</dbReference>